<feature type="region of interest" description="Disordered" evidence="1">
    <location>
        <begin position="74"/>
        <end position="101"/>
    </location>
</feature>
<feature type="transmembrane region" description="Helical" evidence="2">
    <location>
        <begin position="14"/>
        <end position="36"/>
    </location>
</feature>
<comment type="caution">
    <text evidence="3">The sequence shown here is derived from an EMBL/GenBank/DDBJ whole genome shotgun (WGS) entry which is preliminary data.</text>
</comment>
<gene>
    <name evidence="3" type="ORF">V1477_015993</name>
</gene>
<dbReference type="Proteomes" id="UP001607303">
    <property type="component" value="Unassembled WGS sequence"/>
</dbReference>
<protein>
    <submittedName>
        <fullName evidence="3">Uncharacterized protein</fullName>
    </submittedName>
</protein>
<keyword evidence="4" id="KW-1185">Reference proteome</keyword>
<name>A0ABD2BBR1_VESMC</name>
<organism evidence="3 4">
    <name type="scientific">Vespula maculifrons</name>
    <name type="common">Eastern yellow jacket</name>
    <name type="synonym">Wasp</name>
    <dbReference type="NCBI Taxonomy" id="7453"/>
    <lineage>
        <taxon>Eukaryota</taxon>
        <taxon>Metazoa</taxon>
        <taxon>Ecdysozoa</taxon>
        <taxon>Arthropoda</taxon>
        <taxon>Hexapoda</taxon>
        <taxon>Insecta</taxon>
        <taxon>Pterygota</taxon>
        <taxon>Neoptera</taxon>
        <taxon>Endopterygota</taxon>
        <taxon>Hymenoptera</taxon>
        <taxon>Apocrita</taxon>
        <taxon>Aculeata</taxon>
        <taxon>Vespoidea</taxon>
        <taxon>Vespidae</taxon>
        <taxon>Vespinae</taxon>
        <taxon>Vespula</taxon>
    </lineage>
</organism>
<dbReference type="AlphaFoldDB" id="A0ABD2BBR1"/>
<keyword evidence="2" id="KW-1133">Transmembrane helix</keyword>
<reference evidence="3 4" key="1">
    <citation type="journal article" date="2024" name="Ann. Entomol. Soc. Am.">
        <title>Genomic analyses of the southern and eastern yellowjacket wasps (Hymenoptera: Vespidae) reveal evolutionary signatures of social life.</title>
        <authorList>
            <person name="Catto M.A."/>
            <person name="Caine P.B."/>
            <person name="Orr S.E."/>
            <person name="Hunt B.G."/>
            <person name="Goodisman M.A.D."/>
        </authorList>
    </citation>
    <scope>NUCLEOTIDE SEQUENCE [LARGE SCALE GENOMIC DNA]</scope>
    <source>
        <strain evidence="3">232</strain>
        <tissue evidence="3">Head and thorax</tissue>
    </source>
</reference>
<accession>A0ABD2BBR1</accession>
<sequence length="101" mass="12157">MFDILENQSTFVEWTILLLYTSSTVMDGLPMVWLLATDYKVYRGQWKTGARPKPRRRDFGDAIPLSQRCERIPEKIPYKRKKEEEEEEEEEDEEEKQNKNK</sequence>
<feature type="compositionally biased region" description="Acidic residues" evidence="1">
    <location>
        <begin position="84"/>
        <end position="95"/>
    </location>
</feature>
<keyword evidence="2" id="KW-0472">Membrane</keyword>
<feature type="compositionally biased region" description="Basic and acidic residues" evidence="1">
    <location>
        <begin position="74"/>
        <end position="83"/>
    </location>
</feature>
<dbReference type="EMBL" id="JAYRBN010000091">
    <property type="protein sequence ID" value="KAL2730182.1"/>
    <property type="molecule type" value="Genomic_DNA"/>
</dbReference>
<proteinExistence type="predicted"/>
<evidence type="ECO:0000313" key="4">
    <source>
        <dbReference type="Proteomes" id="UP001607303"/>
    </source>
</evidence>
<keyword evidence="2" id="KW-0812">Transmembrane</keyword>
<evidence type="ECO:0000256" key="1">
    <source>
        <dbReference type="SAM" id="MobiDB-lite"/>
    </source>
</evidence>
<evidence type="ECO:0000256" key="2">
    <source>
        <dbReference type="SAM" id="Phobius"/>
    </source>
</evidence>
<evidence type="ECO:0000313" key="3">
    <source>
        <dbReference type="EMBL" id="KAL2730182.1"/>
    </source>
</evidence>